<evidence type="ECO:0000256" key="1">
    <source>
        <dbReference type="ARBA" id="ARBA00003932"/>
    </source>
</evidence>
<protein>
    <submittedName>
        <fullName evidence="10">Variable outer membrane protein</fullName>
    </submittedName>
</protein>
<feature type="compositionally biased region" description="Low complexity" evidence="9">
    <location>
        <begin position="1"/>
        <end position="21"/>
    </location>
</feature>
<dbReference type="InterPro" id="IPR001800">
    <property type="entry name" value="Lipoprotein_OspC"/>
</dbReference>
<keyword evidence="10" id="KW-0614">Plasmid</keyword>
<geneLocation type="plasmid" evidence="10">
    <name>unnamed</name>
</geneLocation>
<dbReference type="Pfam" id="PF01441">
    <property type="entry name" value="Lipoprotein_6"/>
    <property type="match status" value="1"/>
</dbReference>
<keyword evidence="7" id="KW-0998">Cell outer membrane</keyword>
<keyword evidence="6" id="KW-0564">Palmitate</keyword>
<evidence type="ECO:0000256" key="5">
    <source>
        <dbReference type="ARBA" id="ARBA00023136"/>
    </source>
</evidence>
<keyword evidence="8" id="KW-0449">Lipoprotein</keyword>
<keyword evidence="4" id="KW-0732">Signal</keyword>
<evidence type="ECO:0000256" key="6">
    <source>
        <dbReference type="ARBA" id="ARBA00023139"/>
    </source>
</evidence>
<evidence type="ECO:0000313" key="10">
    <source>
        <dbReference type="EMBL" id="AHH04262.1"/>
    </source>
</evidence>
<keyword evidence="5" id="KW-0472">Membrane</keyword>
<dbReference type="HOGENOM" id="CLU_198812_0_0_12"/>
<dbReference type="AlphaFoldDB" id="W5SBC9"/>
<reference evidence="10" key="1">
    <citation type="submission" date="2013-02" db="EMBL/GenBank/DDBJ databases">
        <title>Comparative genomics of Borrelia species.</title>
        <authorList>
            <person name="Schwan T.G."/>
            <person name="Raffel S.J."/>
            <person name="Porcella S.F."/>
        </authorList>
    </citation>
    <scope>NUCLEOTIDE SEQUENCE</scope>
    <source>
        <strain evidence="10">YOR</strain>
        <plasmid evidence="10">unnamed</plasmid>
    </source>
</reference>
<feature type="region of interest" description="Disordered" evidence="9">
    <location>
        <begin position="1"/>
        <end position="39"/>
    </location>
</feature>
<comment type="subcellular location">
    <subcellularLocation>
        <location evidence="2">Cell outer membrane</location>
        <topology evidence="2">Lipid-anchor</topology>
    </subcellularLocation>
</comment>
<evidence type="ECO:0000256" key="8">
    <source>
        <dbReference type="ARBA" id="ARBA00023288"/>
    </source>
</evidence>
<comment type="similarity">
    <text evidence="3">Belongs to the variable small protein (Vsp) family.</text>
</comment>
<dbReference type="EMBL" id="CP004165">
    <property type="protein sequence ID" value="AHH04262.1"/>
    <property type="molecule type" value="Genomic_DNA"/>
</dbReference>
<dbReference type="InterPro" id="IPR036437">
    <property type="entry name" value="OspC-like_sf"/>
</dbReference>
<evidence type="ECO:0000256" key="3">
    <source>
        <dbReference type="ARBA" id="ARBA00008719"/>
    </source>
</evidence>
<dbReference type="GO" id="GO:0009279">
    <property type="term" value="C:cell outer membrane"/>
    <property type="evidence" value="ECO:0007669"/>
    <property type="project" value="UniProtKB-SubCell"/>
</dbReference>
<dbReference type="Gene3D" id="1.20.120.240">
    <property type="entry name" value="Lipoprotein, type 6"/>
    <property type="match status" value="1"/>
</dbReference>
<accession>W5SBC9</accession>
<evidence type="ECO:0000256" key="7">
    <source>
        <dbReference type="ARBA" id="ARBA00023237"/>
    </source>
</evidence>
<evidence type="ECO:0000256" key="4">
    <source>
        <dbReference type="ARBA" id="ARBA00022729"/>
    </source>
</evidence>
<sequence length="76" mass="7751">MKSENATLGAASAAVSSANAKEAIDRNNASKTKGAKELGELNTTIDELLRTANDVVTAAIKELTAAPTKPIVPAKS</sequence>
<comment type="function">
    <text evidence="1">The Vlp and Vsp proteins are antigenically distinct proteins, only one vlp or vsp gene is transcriptionally active at any one time. Switching between these genes is a mechanism of host immune response evasion.</text>
</comment>
<proteinExistence type="inferred from homology"/>
<evidence type="ECO:0000256" key="2">
    <source>
        <dbReference type="ARBA" id="ARBA00004459"/>
    </source>
</evidence>
<organism evidence="10">
    <name type="scientific">Borrelia nietonii YOR</name>
    <dbReference type="NCBI Taxonomy" id="1293576"/>
    <lineage>
        <taxon>Bacteria</taxon>
        <taxon>Pseudomonadati</taxon>
        <taxon>Spirochaetota</taxon>
        <taxon>Spirochaetia</taxon>
        <taxon>Spirochaetales</taxon>
        <taxon>Borreliaceae</taxon>
        <taxon>Borrelia</taxon>
        <taxon>Borrelia nietonii</taxon>
    </lineage>
</organism>
<evidence type="ECO:0000256" key="9">
    <source>
        <dbReference type="SAM" id="MobiDB-lite"/>
    </source>
</evidence>
<dbReference type="SUPFAM" id="SSF63515">
    <property type="entry name" value="Outer surface protein C (OspC)"/>
    <property type="match status" value="1"/>
</dbReference>
<name>W5SBC9_9SPIR</name>
<gene>
    <name evidence="10" type="ORF">BHY_1311</name>
</gene>